<dbReference type="PANTHER" id="PTHR23530">
    <property type="entry name" value="TRANSPORT PROTEIN-RELATED"/>
    <property type="match status" value="1"/>
</dbReference>
<dbReference type="InterPro" id="IPR053160">
    <property type="entry name" value="MFS_DHA3_Transporter"/>
</dbReference>
<feature type="domain" description="Major facilitator superfamily (MFS) profile" evidence="7">
    <location>
        <begin position="1"/>
        <end position="334"/>
    </location>
</feature>
<dbReference type="InterPro" id="IPR036259">
    <property type="entry name" value="MFS_trans_sf"/>
</dbReference>
<dbReference type="InterPro" id="IPR011701">
    <property type="entry name" value="MFS"/>
</dbReference>
<evidence type="ECO:0000256" key="4">
    <source>
        <dbReference type="ARBA" id="ARBA00022989"/>
    </source>
</evidence>
<reference evidence="8 9" key="1">
    <citation type="submission" date="2018-07" db="EMBL/GenBank/DDBJ databases">
        <title>Genome sequences of six Lactobacillus spp. isolated from bumble bee guts.</title>
        <authorList>
            <person name="Motta E.V.S."/>
            <person name="Moran N.A."/>
        </authorList>
    </citation>
    <scope>NUCLEOTIDE SEQUENCE [LARGE SCALE GENOMIC DNA]</scope>
    <source>
        <strain evidence="8 9">BI-1.1</strain>
    </source>
</reference>
<accession>A0A417ZEZ5</accession>
<keyword evidence="5 6" id="KW-0472">Membrane</keyword>
<dbReference type="Proteomes" id="UP000284109">
    <property type="component" value="Unassembled WGS sequence"/>
</dbReference>
<proteinExistence type="predicted"/>
<evidence type="ECO:0000256" key="5">
    <source>
        <dbReference type="ARBA" id="ARBA00023136"/>
    </source>
</evidence>
<dbReference type="EMBL" id="QOCR01000004">
    <property type="protein sequence ID" value="RHW49815.1"/>
    <property type="molecule type" value="Genomic_DNA"/>
</dbReference>
<feature type="transmembrane region" description="Helical" evidence="6">
    <location>
        <begin position="29"/>
        <end position="51"/>
    </location>
</feature>
<dbReference type="GO" id="GO:0005886">
    <property type="term" value="C:plasma membrane"/>
    <property type="evidence" value="ECO:0007669"/>
    <property type="project" value="UniProtKB-SubCell"/>
</dbReference>
<dbReference type="GO" id="GO:0022857">
    <property type="term" value="F:transmembrane transporter activity"/>
    <property type="evidence" value="ECO:0007669"/>
    <property type="project" value="InterPro"/>
</dbReference>
<feature type="transmembrane region" description="Helical" evidence="6">
    <location>
        <begin position="207"/>
        <end position="226"/>
    </location>
</feature>
<comment type="caution">
    <text evidence="8">The sequence shown here is derived from an EMBL/GenBank/DDBJ whole genome shotgun (WGS) entry which is preliminary data.</text>
</comment>
<dbReference type="Gene3D" id="1.20.1250.20">
    <property type="entry name" value="MFS general substrate transporter like domains"/>
    <property type="match status" value="1"/>
</dbReference>
<feature type="transmembrane region" description="Helical" evidence="6">
    <location>
        <begin position="238"/>
        <end position="257"/>
    </location>
</feature>
<dbReference type="SUPFAM" id="SSF103473">
    <property type="entry name" value="MFS general substrate transporter"/>
    <property type="match status" value="1"/>
</dbReference>
<dbReference type="PROSITE" id="PS50850">
    <property type="entry name" value="MFS"/>
    <property type="match status" value="1"/>
</dbReference>
<keyword evidence="3 6" id="KW-0812">Transmembrane</keyword>
<evidence type="ECO:0000313" key="9">
    <source>
        <dbReference type="Proteomes" id="UP000284109"/>
    </source>
</evidence>
<dbReference type="InterPro" id="IPR020846">
    <property type="entry name" value="MFS_dom"/>
</dbReference>
<dbReference type="AlphaFoldDB" id="A0A417ZEZ5"/>
<evidence type="ECO:0000256" key="1">
    <source>
        <dbReference type="ARBA" id="ARBA00004651"/>
    </source>
</evidence>
<feature type="transmembrane region" description="Helical" evidence="6">
    <location>
        <begin position="63"/>
        <end position="81"/>
    </location>
</feature>
<evidence type="ECO:0000313" key="8">
    <source>
        <dbReference type="EMBL" id="RHW49815.1"/>
    </source>
</evidence>
<dbReference type="PANTHER" id="PTHR23530:SF1">
    <property type="entry name" value="PERMEASE, MAJOR FACILITATOR SUPERFAMILY-RELATED"/>
    <property type="match status" value="1"/>
</dbReference>
<evidence type="ECO:0000256" key="2">
    <source>
        <dbReference type="ARBA" id="ARBA00022448"/>
    </source>
</evidence>
<keyword evidence="4 6" id="KW-1133">Transmembrane helix</keyword>
<dbReference type="OrthoDB" id="9816124at2"/>
<feature type="transmembrane region" description="Helical" evidence="6">
    <location>
        <begin position="122"/>
        <end position="144"/>
    </location>
</feature>
<evidence type="ECO:0000256" key="6">
    <source>
        <dbReference type="SAM" id="Phobius"/>
    </source>
</evidence>
<evidence type="ECO:0000256" key="3">
    <source>
        <dbReference type="ARBA" id="ARBA00022692"/>
    </source>
</evidence>
<feature type="transmembrane region" description="Helical" evidence="6">
    <location>
        <begin position="150"/>
        <end position="170"/>
    </location>
</feature>
<keyword evidence="9" id="KW-1185">Reference proteome</keyword>
<feature type="transmembrane region" description="Helical" evidence="6">
    <location>
        <begin position="5"/>
        <end position="23"/>
    </location>
</feature>
<organism evidence="8 9">
    <name type="scientific">Bombilactobacillus bombi</name>
    <dbReference type="NCBI Taxonomy" id="1303590"/>
    <lineage>
        <taxon>Bacteria</taxon>
        <taxon>Bacillati</taxon>
        <taxon>Bacillota</taxon>
        <taxon>Bacilli</taxon>
        <taxon>Lactobacillales</taxon>
        <taxon>Lactobacillaceae</taxon>
        <taxon>Bombilactobacillus</taxon>
    </lineage>
</organism>
<name>A0A417ZEZ5_9LACO</name>
<protein>
    <submittedName>
        <fullName evidence="8">MFS transporter</fullName>
    </submittedName>
</protein>
<feature type="transmembrane region" description="Helical" evidence="6">
    <location>
        <begin position="87"/>
        <end position="110"/>
    </location>
</feature>
<dbReference type="Pfam" id="PF07690">
    <property type="entry name" value="MFS_1"/>
    <property type="match status" value="1"/>
</dbReference>
<comment type="subcellular location">
    <subcellularLocation>
        <location evidence="1">Cell membrane</location>
        <topology evidence="1">Multi-pass membrane protein</topology>
    </subcellularLocation>
</comment>
<dbReference type="RefSeq" id="WP_118901653.1">
    <property type="nucleotide sequence ID" value="NZ_QOCR01000004.1"/>
</dbReference>
<sequence>MKRVLIYNLFSNVMFEIVVWMIYLKSQGWTIGEIAILEGMFTISQFAFELPSGVISDKLGHKLTLVLGEISCFIYLFGYFFPHIHLVIYISFILFALGLSLISGTDVSILYDAIPVKEKSKYIKYSGIFNSIGILGVAFGNAVGGWLAKISWTTLFIIAIIFRFCAIVAAMSINEDNLESVDELQMKQSILKKMYHFLKNSKEYQRLLLVICFSDAAVTISYQYGSLLLSTIHVPTELVSTIFGTISLLGALVSYSIYKIVKKIDENKITLCLIELSMLLALLFITKNKIVIIFGLIIINVSFEMWNVILENKIQKIVLEGIRATSISTINLFT</sequence>
<keyword evidence="2" id="KW-0813">Transport</keyword>
<gene>
    <name evidence="8" type="ORF">DS831_06525</name>
</gene>
<evidence type="ECO:0000259" key="7">
    <source>
        <dbReference type="PROSITE" id="PS50850"/>
    </source>
</evidence>